<dbReference type="InterPro" id="IPR001611">
    <property type="entry name" value="Leu-rich_rpt"/>
</dbReference>
<dbReference type="Pfam" id="PF13516">
    <property type="entry name" value="LRR_6"/>
    <property type="match status" value="1"/>
</dbReference>
<dbReference type="FunFam" id="1.20.1280.50:FF:000023">
    <property type="entry name" value="F-box/LRR-repeat protein 4"/>
    <property type="match status" value="1"/>
</dbReference>
<evidence type="ECO:0000313" key="3">
    <source>
        <dbReference type="EMBL" id="JAG85766.1"/>
    </source>
</evidence>
<feature type="domain" description="COI1 F-box" evidence="1">
    <location>
        <begin position="6"/>
        <end position="44"/>
    </location>
</feature>
<dbReference type="InterPro" id="IPR057207">
    <property type="entry name" value="FBXL15_LRR"/>
</dbReference>
<organism evidence="3">
    <name type="scientific">Wollemia nobilis</name>
    <dbReference type="NCBI Taxonomy" id="56998"/>
    <lineage>
        <taxon>Eukaryota</taxon>
        <taxon>Viridiplantae</taxon>
        <taxon>Streptophyta</taxon>
        <taxon>Embryophyta</taxon>
        <taxon>Tracheophyta</taxon>
        <taxon>Spermatophyta</taxon>
        <taxon>Pinopsida</taxon>
        <taxon>Pinidae</taxon>
        <taxon>Conifers II</taxon>
        <taxon>Araucariales</taxon>
        <taxon>Araucariaceae</taxon>
        <taxon>Wollemia</taxon>
    </lineage>
</organism>
<sequence length="365" mass="40224">MFSMEKISDDEVSLILKRVTDRADRKACSQVCTQWRRVEGSTRTALRVLDPQLLHSFLPRYPNLLILEAGRGITDTDLELVADTCPSLQVLNLHLRQTVNFMDVFDESDVDPVTDEGICAIAAGCRDLRKVLLRRRKGVGNVGATALIKSSANLAYLDLSWCKRITDQALEAMGAASSLQVLILHGCTLVTDMGLASLATGSSARTLKKLDLRECDQITDSGVCLLQQLSCLQVLNLAECGPRVTDTGGVALGAVYSLEIINFSWLINISDISLLAIAENCHNLKEINVTGCELITGFGVRSFSQHKSLQVLILASCYNVYSDDIEQTVLECPTILYLGLDKGLRRWIPDGLLERIQGRCHIEWL</sequence>
<dbReference type="SUPFAM" id="SSF52047">
    <property type="entry name" value="RNI-like"/>
    <property type="match status" value="1"/>
</dbReference>
<dbReference type="GO" id="GO:0031146">
    <property type="term" value="P:SCF-dependent proteasomal ubiquitin-dependent protein catabolic process"/>
    <property type="evidence" value="ECO:0007669"/>
    <property type="project" value="TreeGrafter"/>
</dbReference>
<dbReference type="AlphaFoldDB" id="A0A0C9RH28"/>
<dbReference type="PANTHER" id="PTHR13318">
    <property type="entry name" value="PARTNER OF PAIRED, ISOFORM B-RELATED"/>
    <property type="match status" value="1"/>
</dbReference>
<dbReference type="EMBL" id="GCHU01022841">
    <property type="protein sequence ID" value="JAG85766.1"/>
    <property type="molecule type" value="Transcribed_RNA"/>
</dbReference>
<dbReference type="InterPro" id="IPR041567">
    <property type="entry name" value="COI1_F-box"/>
</dbReference>
<dbReference type="SMART" id="SM00367">
    <property type="entry name" value="LRR_CC"/>
    <property type="match status" value="6"/>
</dbReference>
<name>A0A0C9RH28_9CONI</name>
<dbReference type="Pfam" id="PF18511">
    <property type="entry name" value="F-box_5"/>
    <property type="match status" value="1"/>
</dbReference>
<dbReference type="GO" id="GO:0019005">
    <property type="term" value="C:SCF ubiquitin ligase complex"/>
    <property type="evidence" value="ECO:0007669"/>
    <property type="project" value="TreeGrafter"/>
</dbReference>
<reference evidence="3" key="1">
    <citation type="submission" date="2015-02" db="EMBL/GenBank/DDBJ databases">
        <title>A transcriptome of Wollemia nobilis - a relic of Gondwana.</title>
        <authorList>
            <person name="Chia J.Y."/>
            <person name="Leong Y.S."/>
            <person name="Abdul Karim S."/>
            <person name="Wan Azmi N."/>
            <person name="Hercus R."/>
            <person name="Croft L."/>
        </authorList>
    </citation>
    <scope>NUCLEOTIDE SEQUENCE</scope>
    <source>
        <strain evidence="3">MaeBrown</strain>
        <tissue evidence="3">Leaf</tissue>
    </source>
</reference>
<evidence type="ECO:0000259" key="1">
    <source>
        <dbReference type="Pfam" id="PF18511"/>
    </source>
</evidence>
<accession>A0A0C9RH28</accession>
<dbReference type="InterPro" id="IPR032675">
    <property type="entry name" value="LRR_dom_sf"/>
</dbReference>
<dbReference type="Pfam" id="PF25372">
    <property type="entry name" value="DUF7885"/>
    <property type="match status" value="1"/>
</dbReference>
<dbReference type="Gene3D" id="3.80.10.10">
    <property type="entry name" value="Ribonuclease Inhibitor"/>
    <property type="match status" value="2"/>
</dbReference>
<dbReference type="PANTHER" id="PTHR13318:SF190">
    <property type="entry name" value="PARTNER OF PAIRED, ISOFORM B"/>
    <property type="match status" value="1"/>
</dbReference>
<proteinExistence type="predicted"/>
<dbReference type="Gene3D" id="1.20.1280.50">
    <property type="match status" value="1"/>
</dbReference>
<protein>
    <submittedName>
        <fullName evidence="3">TSA: Wollemia nobilis Ref_Wollemi_Transcript_23008_1545 transcribed RNA sequence</fullName>
    </submittedName>
</protein>
<dbReference type="InterPro" id="IPR006553">
    <property type="entry name" value="Leu-rich_rpt_Cys-con_subtyp"/>
</dbReference>
<feature type="domain" description="F-box/LRR-repeat protein 15-like leucin rich repeat" evidence="2">
    <location>
        <begin position="110"/>
        <end position="254"/>
    </location>
</feature>
<evidence type="ECO:0000259" key="2">
    <source>
        <dbReference type="Pfam" id="PF25372"/>
    </source>
</evidence>